<evidence type="ECO:0000256" key="3">
    <source>
        <dbReference type="SAM" id="SignalP"/>
    </source>
</evidence>
<dbReference type="EMBL" id="PHFD01000077">
    <property type="protein sequence ID" value="PKH47805.1"/>
    <property type="molecule type" value="Genomic_DNA"/>
</dbReference>
<evidence type="ECO:0000313" key="5">
    <source>
        <dbReference type="Proteomes" id="UP000233649"/>
    </source>
</evidence>
<keyword evidence="2" id="KW-0812">Transmembrane</keyword>
<evidence type="ECO:0000256" key="1">
    <source>
        <dbReference type="SAM" id="MobiDB-lite"/>
    </source>
</evidence>
<dbReference type="Proteomes" id="UP000233649">
    <property type="component" value="Unassembled WGS sequence"/>
</dbReference>
<sequence length="255" mass="27151">MKHMLYKLMTGLLLVILIPALSPAPVSAVDSIQVIIGDSGSIPWSLSNLKPGDSGTQTVSVSNTGSIPGELRIWVSGISGTEGTPLEFGGHTLGDTGELKEYLVLQVQAVGLATNITMPALVTAFPGNDTDSRYVKIATVNPDQTVYLTWLWSLPPATGNMVQGDSLSFDINYTLSQIISPPPAPTNQPTGKPQPPSIPEQPPFTITQPLPPVPTQTPSIIVISADDNLWWLTIAYPVVMGAVIIFAVRRYSSHA</sequence>
<keyword evidence="2" id="KW-0472">Membrane</keyword>
<dbReference type="AlphaFoldDB" id="A0A2J1E068"/>
<feature type="transmembrane region" description="Helical" evidence="2">
    <location>
        <begin position="229"/>
        <end position="248"/>
    </location>
</feature>
<feature type="compositionally biased region" description="Pro residues" evidence="1">
    <location>
        <begin position="180"/>
        <end position="202"/>
    </location>
</feature>
<accession>A0A2J1E068</accession>
<reference evidence="4 5" key="1">
    <citation type="journal article" date="2017" name="FEMS Microbiol. Ecol.">
        <title>Reconstructed genomes of novel Dehalococcoides mccartyi strains from 1,2,3,4-tetrachlorodibenzo-p-dioxin-dechlorinating enrichment cultures reveal divergent reductive dehalogenase gene profiles.</title>
        <authorList>
            <person name="Dam H.T."/>
            <person name="Vollmers J."/>
            <person name="Kaster A.K."/>
            <person name="Haggblom M.M."/>
        </authorList>
    </citation>
    <scope>NUCLEOTIDE SEQUENCE [LARGE SCALE GENOMIC DNA]</scope>
    <source>
        <strain evidence="4 5">H1-3-2.001</strain>
    </source>
</reference>
<keyword evidence="2" id="KW-1133">Transmembrane helix</keyword>
<protein>
    <submittedName>
        <fullName evidence="4">Uncharacterized protein</fullName>
    </submittedName>
</protein>
<feature type="region of interest" description="Disordered" evidence="1">
    <location>
        <begin position="180"/>
        <end position="210"/>
    </location>
</feature>
<feature type="signal peptide" evidence="3">
    <location>
        <begin position="1"/>
        <end position="28"/>
    </location>
</feature>
<feature type="chain" id="PRO_5014369845" evidence="3">
    <location>
        <begin position="29"/>
        <end position="255"/>
    </location>
</feature>
<evidence type="ECO:0000256" key="2">
    <source>
        <dbReference type="SAM" id="Phobius"/>
    </source>
</evidence>
<name>A0A2J1E068_9CHLR</name>
<keyword evidence="3" id="KW-0732">Signal</keyword>
<proteinExistence type="predicted"/>
<evidence type="ECO:0000313" key="4">
    <source>
        <dbReference type="EMBL" id="PKH47805.1"/>
    </source>
</evidence>
<organism evidence="4 5">
    <name type="scientific">Dehalococcoides mccartyi</name>
    <dbReference type="NCBI Taxonomy" id="61435"/>
    <lineage>
        <taxon>Bacteria</taxon>
        <taxon>Bacillati</taxon>
        <taxon>Chloroflexota</taxon>
        <taxon>Dehalococcoidia</taxon>
        <taxon>Dehalococcoidales</taxon>
        <taxon>Dehalococcoidaceae</taxon>
        <taxon>Dehalococcoides</taxon>
    </lineage>
</organism>
<comment type="caution">
    <text evidence="4">The sequence shown here is derived from an EMBL/GenBank/DDBJ whole genome shotgun (WGS) entry which is preliminary data.</text>
</comment>
<gene>
    <name evidence="4" type="ORF">CVH13_00231</name>
</gene>